<evidence type="ECO:0000259" key="7">
    <source>
        <dbReference type="Pfam" id="PF01259"/>
    </source>
</evidence>
<keyword evidence="5" id="KW-0658">Purine biosynthesis</keyword>
<evidence type="ECO:0000256" key="3">
    <source>
        <dbReference type="ARBA" id="ARBA00022598"/>
    </source>
</evidence>
<evidence type="ECO:0000313" key="8">
    <source>
        <dbReference type="EMBL" id="ACC43970.1"/>
    </source>
</evidence>
<evidence type="ECO:0000256" key="5">
    <source>
        <dbReference type="ARBA" id="ARBA00022755"/>
    </source>
</evidence>
<comment type="pathway">
    <text evidence="1">Purine metabolism; IMP biosynthesis via de novo pathway; 5-amino-1-(5-phospho-D-ribosyl)imidazole-4-carboxamide from 5-amino-1-(5-phospho-D-ribosyl)imidazole-4-carboxylate: step 1/2.</text>
</comment>
<sequence>MSNSSSSHGILGQKLFEGKTQTIYSVIDQSNLICIHQRDADDSTEILSTTSSNRRTSFDAGFRGRSRSHSLAENISTRATWITSINICVYEILREASIPNYFIAPHPQSDMFIAQKCTMIPLIWFIRRVANENYVKQHSNVPLGQRFVPPIVELCSQRRPIVYRRLTLSNLEETILNSDRTNVIDDENDDDVEKKQLNDDDSSISIFSSDQLAHLPFDISSMKISTNDLELMYEICLTLFDILEHVWMTTKKYQLIDLKLEFGLTTTKDIVVAHVFDVDSWHILRCISNDFIEDNLCLINQSLKEILHLNVCVSSITNEIDHLSINLPSNLSRCLIVVSSFTDIEYGQKIKNLLNESFNLWCEVRLCSMQNITKLLTQYSSDHCRATVIVTLGQLSNGLTTYISSNCLYPVLHCFLPDSDRNSFVSTDFPPVMFVFGLVNAVQSVIQILSMNDWRLWVKQRGRRWKRLMEFLLADQQLINKGTTSLGLSK</sequence>
<name>B2L3L7_PHIRO</name>
<dbReference type="PANTHER" id="PTHR43599">
    <property type="entry name" value="MULTIFUNCTIONAL PROTEIN ADE2"/>
    <property type="match status" value="1"/>
</dbReference>
<gene>
    <name evidence="8" type="primary">PAICS_2</name>
</gene>
<dbReference type="InterPro" id="IPR028923">
    <property type="entry name" value="SAICAR_synt/ADE2_N"/>
</dbReference>
<accession>B2L3L7</accession>
<evidence type="ECO:0000256" key="4">
    <source>
        <dbReference type="ARBA" id="ARBA00022741"/>
    </source>
</evidence>
<dbReference type="GO" id="GO:0004639">
    <property type="term" value="F:phosphoribosylaminoimidazolesuccinocarboxamide synthase activity"/>
    <property type="evidence" value="ECO:0007669"/>
    <property type="project" value="UniProtKB-EC"/>
</dbReference>
<dbReference type="EMBL" id="EU432548">
    <property type="protein sequence ID" value="ACC43970.1"/>
    <property type="molecule type" value="Genomic_DNA"/>
</dbReference>
<proteinExistence type="predicted"/>
<dbReference type="EC" id="6.3.2.6" evidence="2"/>
<protein>
    <recommendedName>
        <fullName evidence="2">phosphoribosylaminoimidazolesuccinocarboxamide synthase</fullName>
        <ecNumber evidence="2">6.3.2.6</ecNumber>
    </recommendedName>
</protein>
<feature type="domain" description="SAICAR synthetase/ADE2 N-terminal" evidence="7">
    <location>
        <begin position="70"/>
        <end position="156"/>
    </location>
</feature>
<dbReference type="AlphaFoldDB" id="B2L3L7"/>
<dbReference type="Pfam" id="PF01259">
    <property type="entry name" value="SAICAR_synt"/>
    <property type="match status" value="2"/>
</dbReference>
<keyword evidence="6" id="KW-0067">ATP-binding</keyword>
<dbReference type="Gene3D" id="3.40.50.1970">
    <property type="match status" value="1"/>
</dbReference>
<dbReference type="SUPFAM" id="SSF56104">
    <property type="entry name" value="SAICAR synthase-like"/>
    <property type="match status" value="1"/>
</dbReference>
<evidence type="ECO:0000256" key="2">
    <source>
        <dbReference type="ARBA" id="ARBA00012217"/>
    </source>
</evidence>
<dbReference type="PANTHER" id="PTHR43599:SF8">
    <property type="entry name" value="SI:DKEY-261J15.2"/>
    <property type="match status" value="1"/>
</dbReference>
<dbReference type="PROSITE" id="PS01058">
    <property type="entry name" value="SAICAR_SYNTHETASE_2"/>
    <property type="match status" value="1"/>
</dbReference>
<dbReference type="InterPro" id="IPR050089">
    <property type="entry name" value="SAICAR_synthetase"/>
</dbReference>
<dbReference type="InterPro" id="IPR018236">
    <property type="entry name" value="SAICAR_synthetase_CS"/>
</dbReference>
<dbReference type="GO" id="GO:0006189">
    <property type="term" value="P:'de novo' IMP biosynthetic process"/>
    <property type="evidence" value="ECO:0007669"/>
    <property type="project" value="UniProtKB-UniPathway"/>
</dbReference>
<keyword evidence="4" id="KW-0547">Nucleotide-binding</keyword>
<keyword evidence="3" id="KW-0436">Ligase</keyword>
<dbReference type="UniPathway" id="UPA00074">
    <property type="reaction ID" value="UER00131"/>
</dbReference>
<dbReference type="GO" id="GO:0005524">
    <property type="term" value="F:ATP binding"/>
    <property type="evidence" value="ECO:0007669"/>
    <property type="project" value="UniProtKB-KW"/>
</dbReference>
<reference evidence="8" key="1">
    <citation type="journal article" date="2008" name="Proc. Natl. Acad. Sci. U.S.A.">
        <title>Evidence for degenerate tetraploidy in bdelloid rotifers.</title>
        <authorList>
            <person name="Mark Welch D.B."/>
            <person name="Mark Welch J.L."/>
            <person name="Meselson M."/>
        </authorList>
    </citation>
    <scope>NUCLEOTIDE SEQUENCE</scope>
    <source>
        <strain evidence="8">MM1</strain>
    </source>
</reference>
<dbReference type="Gene3D" id="3.30.470.20">
    <property type="entry name" value="ATP-grasp fold, B domain"/>
    <property type="match status" value="1"/>
</dbReference>
<evidence type="ECO:0000256" key="6">
    <source>
        <dbReference type="ARBA" id="ARBA00022840"/>
    </source>
</evidence>
<evidence type="ECO:0000256" key="1">
    <source>
        <dbReference type="ARBA" id="ARBA00004672"/>
    </source>
</evidence>
<dbReference type="SUPFAM" id="SSF52255">
    <property type="entry name" value="N5-CAIR mutase (phosphoribosylaminoimidazole carboxylase, PurE)"/>
    <property type="match status" value="1"/>
</dbReference>
<dbReference type="Gene3D" id="3.30.200.20">
    <property type="entry name" value="Phosphorylase Kinase, domain 1"/>
    <property type="match status" value="1"/>
</dbReference>
<feature type="domain" description="SAICAR synthetase/ADE2 N-terminal" evidence="7">
    <location>
        <begin position="221"/>
        <end position="282"/>
    </location>
</feature>
<organism evidence="8">
    <name type="scientific">Philodina roseola</name>
    <name type="common">Rotifer</name>
    <dbReference type="NCBI Taxonomy" id="96448"/>
    <lineage>
        <taxon>Eukaryota</taxon>
        <taxon>Metazoa</taxon>
        <taxon>Spiralia</taxon>
        <taxon>Gnathifera</taxon>
        <taxon>Rotifera</taxon>
        <taxon>Eurotatoria</taxon>
        <taxon>Bdelloidea</taxon>
        <taxon>Philodinida</taxon>
        <taxon>Philodinidae</taxon>
        <taxon>Philodina</taxon>
    </lineage>
</organism>
<dbReference type="GO" id="GO:0005829">
    <property type="term" value="C:cytosol"/>
    <property type="evidence" value="ECO:0007669"/>
    <property type="project" value="TreeGrafter"/>
</dbReference>